<dbReference type="AlphaFoldDB" id="A0A7W4YEE9"/>
<accession>A0A7W4YEE9</accession>
<dbReference type="GO" id="GO:0003723">
    <property type="term" value="F:RNA binding"/>
    <property type="evidence" value="ECO:0007669"/>
    <property type="project" value="InterPro"/>
</dbReference>
<organism evidence="2 3">
    <name type="scientific">Cellulomonas cellasea</name>
    <dbReference type="NCBI Taxonomy" id="43670"/>
    <lineage>
        <taxon>Bacteria</taxon>
        <taxon>Bacillati</taxon>
        <taxon>Actinomycetota</taxon>
        <taxon>Actinomycetes</taxon>
        <taxon>Micrococcales</taxon>
        <taxon>Cellulomonadaceae</taxon>
        <taxon>Cellulomonas</taxon>
    </lineage>
</organism>
<name>A0A7W4YEE9_9CELL</name>
<dbReference type="RefSeq" id="WP_183298221.1">
    <property type="nucleotide sequence ID" value="NZ_JACHVX010000011.1"/>
</dbReference>
<comment type="caution">
    <text evidence="2">The sequence shown here is derived from an EMBL/GenBank/DDBJ whole genome shotgun (WGS) entry which is preliminary data.</text>
</comment>
<dbReference type="InterPro" id="IPR005561">
    <property type="entry name" value="ANTAR"/>
</dbReference>
<dbReference type="Pfam" id="PF03861">
    <property type="entry name" value="ANTAR"/>
    <property type="match status" value="1"/>
</dbReference>
<dbReference type="Gene3D" id="1.10.10.10">
    <property type="entry name" value="Winged helix-like DNA-binding domain superfamily/Winged helix DNA-binding domain"/>
    <property type="match status" value="1"/>
</dbReference>
<dbReference type="PROSITE" id="PS50921">
    <property type="entry name" value="ANTAR"/>
    <property type="match status" value="1"/>
</dbReference>
<evidence type="ECO:0000313" key="3">
    <source>
        <dbReference type="Proteomes" id="UP000518206"/>
    </source>
</evidence>
<gene>
    <name evidence="2" type="ORF">FHR80_004458</name>
</gene>
<reference evidence="2 3" key="2">
    <citation type="submission" date="2020-08" db="EMBL/GenBank/DDBJ databases">
        <authorList>
            <person name="Partida-Martinez L."/>
            <person name="Huntemann M."/>
            <person name="Clum A."/>
            <person name="Wang J."/>
            <person name="Palaniappan K."/>
            <person name="Ritter S."/>
            <person name="Chen I.-M."/>
            <person name="Stamatis D."/>
            <person name="Reddy T."/>
            <person name="O'Malley R."/>
            <person name="Daum C."/>
            <person name="Shapiro N."/>
            <person name="Ivanova N."/>
            <person name="Kyrpides N."/>
            <person name="Woyke T."/>
        </authorList>
    </citation>
    <scope>NUCLEOTIDE SEQUENCE [LARGE SCALE GENOMIC DNA]</scope>
    <source>
        <strain evidence="2 3">RAS26</strain>
    </source>
</reference>
<reference evidence="2 3" key="1">
    <citation type="submission" date="2020-08" db="EMBL/GenBank/DDBJ databases">
        <title>The Agave Microbiome: Exploring the role of microbial communities in plant adaptations to desert environments.</title>
        <authorList>
            <person name="Partida-Martinez L.P."/>
        </authorList>
    </citation>
    <scope>NUCLEOTIDE SEQUENCE [LARGE SCALE GENOMIC DNA]</scope>
    <source>
        <strain evidence="2 3">RAS26</strain>
    </source>
</reference>
<dbReference type="Proteomes" id="UP000518206">
    <property type="component" value="Unassembled WGS sequence"/>
</dbReference>
<protein>
    <submittedName>
        <fullName evidence="2">AmiR/NasT family two-component response regulator</fullName>
    </submittedName>
</protein>
<evidence type="ECO:0000313" key="2">
    <source>
        <dbReference type="EMBL" id="MBB2925511.1"/>
    </source>
</evidence>
<dbReference type="InterPro" id="IPR036388">
    <property type="entry name" value="WH-like_DNA-bd_sf"/>
</dbReference>
<dbReference type="EMBL" id="JACHVX010000011">
    <property type="protein sequence ID" value="MBB2925511.1"/>
    <property type="molecule type" value="Genomic_DNA"/>
</dbReference>
<feature type="domain" description="ANTAR" evidence="1">
    <location>
        <begin position="1"/>
        <end position="56"/>
    </location>
</feature>
<sequence length="73" mass="7536">MTAELSRALSDYACVQRAIGALMHLHGLTADEARQALSQVGAGASTTLAQAARVTLGALTRPTPEPGPRLPEP</sequence>
<evidence type="ECO:0000259" key="1">
    <source>
        <dbReference type="PROSITE" id="PS50921"/>
    </source>
</evidence>
<proteinExistence type="predicted"/>